<protein>
    <recommendedName>
        <fullName evidence="11">Uridylate kinase</fullName>
        <shortName evidence="11">UK</shortName>
        <ecNumber evidence="11">2.7.4.22</ecNumber>
    </recommendedName>
    <alternativeName>
        <fullName evidence="11">Uridine monophosphate kinase</fullName>
        <shortName evidence="11">UMP kinase</shortName>
        <shortName evidence="11">UMPK</shortName>
    </alternativeName>
</protein>
<feature type="binding site" evidence="11">
    <location>
        <position position="169"/>
    </location>
    <ligand>
        <name>ATP</name>
        <dbReference type="ChEBI" id="CHEBI:30616"/>
    </ligand>
</feature>
<comment type="subcellular location">
    <subcellularLocation>
        <location evidence="1 11">Cytoplasm</location>
    </subcellularLocation>
</comment>
<accession>A0A4R0JKP0</accession>
<dbReference type="InterPro" id="IPR001048">
    <property type="entry name" value="Asp/Glu/Uridylate_kinase"/>
</dbReference>
<feature type="binding site" evidence="11">
    <location>
        <position position="70"/>
    </location>
    <ligand>
        <name>UMP</name>
        <dbReference type="ChEBI" id="CHEBI:57865"/>
    </ligand>
</feature>
<evidence type="ECO:0000313" key="14">
    <source>
        <dbReference type="Proteomes" id="UP000293342"/>
    </source>
</evidence>
<evidence type="ECO:0000256" key="7">
    <source>
        <dbReference type="ARBA" id="ARBA00022777"/>
    </source>
</evidence>
<dbReference type="GO" id="GO:0005737">
    <property type="term" value="C:cytoplasm"/>
    <property type="evidence" value="ECO:0007669"/>
    <property type="project" value="UniProtKB-SubCell"/>
</dbReference>
<dbReference type="AlphaFoldDB" id="A0A4R0JKP0"/>
<feature type="binding site" evidence="11">
    <location>
        <begin position="132"/>
        <end position="139"/>
    </location>
    <ligand>
        <name>UMP</name>
        <dbReference type="ChEBI" id="CHEBI:57865"/>
    </ligand>
</feature>
<dbReference type="CDD" id="cd04254">
    <property type="entry name" value="AAK_UMPK-PyrH-Ec"/>
    <property type="match status" value="1"/>
</dbReference>
<comment type="activity regulation">
    <text evidence="11">Inhibited by UTP.</text>
</comment>
<dbReference type="RefSeq" id="WP_131515779.1">
    <property type="nucleotide sequence ID" value="NZ_SJKD01000005.1"/>
</dbReference>
<dbReference type="FunFam" id="3.40.1160.10:FF:000001">
    <property type="entry name" value="Uridylate kinase"/>
    <property type="match status" value="1"/>
</dbReference>
<reference evidence="13 14" key="1">
    <citation type="submission" date="2019-02" db="EMBL/GenBank/DDBJ databases">
        <title>Kribbella capetownensis sp. nov. and Kribbella speibonae sp. nov., isolated from soil.</title>
        <authorList>
            <person name="Curtis S.M."/>
            <person name="Norton I."/>
            <person name="Everest G.J."/>
            <person name="Meyers P.R."/>
        </authorList>
    </citation>
    <scope>NUCLEOTIDE SEQUENCE [LARGE SCALE GENOMIC DNA]</scope>
    <source>
        <strain evidence="13 14">YM53</strain>
    </source>
</reference>
<dbReference type="SUPFAM" id="SSF53633">
    <property type="entry name" value="Carbamate kinase-like"/>
    <property type="match status" value="1"/>
</dbReference>
<evidence type="ECO:0000256" key="6">
    <source>
        <dbReference type="ARBA" id="ARBA00022741"/>
    </source>
</evidence>
<keyword evidence="8 11" id="KW-0067">ATP-binding</keyword>
<dbReference type="GO" id="GO:0033862">
    <property type="term" value="F:UMP kinase activity"/>
    <property type="evidence" value="ECO:0007669"/>
    <property type="project" value="UniProtKB-EC"/>
</dbReference>
<dbReference type="GO" id="GO:0006225">
    <property type="term" value="P:UDP biosynthetic process"/>
    <property type="evidence" value="ECO:0007669"/>
    <property type="project" value="TreeGrafter"/>
</dbReference>
<keyword evidence="5 11" id="KW-0808">Transferase</keyword>
<comment type="caution">
    <text evidence="11">Lacks conserved residue(s) required for the propagation of feature annotation.</text>
</comment>
<comment type="subunit">
    <text evidence="11">Homohexamer.</text>
</comment>
<comment type="similarity">
    <text evidence="3 11">Belongs to the UMP kinase family.</text>
</comment>
<feature type="binding site" evidence="11">
    <location>
        <position position="166"/>
    </location>
    <ligand>
        <name>ATP</name>
        <dbReference type="ChEBI" id="CHEBI:30616"/>
    </ligand>
</feature>
<dbReference type="PANTHER" id="PTHR42833">
    <property type="entry name" value="URIDYLATE KINASE"/>
    <property type="match status" value="1"/>
</dbReference>
<dbReference type="HAMAP" id="MF_01220_B">
    <property type="entry name" value="PyrH_B"/>
    <property type="match status" value="1"/>
</dbReference>
<organism evidence="13 14">
    <name type="scientific">Kribbella capetownensis</name>
    <dbReference type="NCBI Taxonomy" id="1572659"/>
    <lineage>
        <taxon>Bacteria</taxon>
        <taxon>Bacillati</taxon>
        <taxon>Actinomycetota</taxon>
        <taxon>Actinomycetes</taxon>
        <taxon>Propionibacteriales</taxon>
        <taxon>Kribbellaceae</taxon>
        <taxon>Kribbella</taxon>
    </lineage>
</organism>
<dbReference type="UniPathway" id="UPA00159">
    <property type="reaction ID" value="UER00275"/>
</dbReference>
<evidence type="ECO:0000259" key="12">
    <source>
        <dbReference type="Pfam" id="PF00696"/>
    </source>
</evidence>
<keyword evidence="6 11" id="KW-0547">Nucleotide-binding</keyword>
<feature type="binding site" evidence="11">
    <location>
        <position position="51"/>
    </location>
    <ligand>
        <name>ATP</name>
        <dbReference type="ChEBI" id="CHEBI:30616"/>
    </ligand>
</feature>
<dbReference type="PIRSF" id="PIRSF005650">
    <property type="entry name" value="Uridylate_kin"/>
    <property type="match status" value="1"/>
</dbReference>
<dbReference type="Pfam" id="PF00696">
    <property type="entry name" value="AA_kinase"/>
    <property type="match status" value="1"/>
</dbReference>
<evidence type="ECO:0000256" key="1">
    <source>
        <dbReference type="ARBA" id="ARBA00004496"/>
    </source>
</evidence>
<keyword evidence="9 11" id="KW-0665">Pyrimidine biosynthesis</keyword>
<feature type="binding site" evidence="11">
    <location>
        <position position="55"/>
    </location>
    <ligand>
        <name>ATP</name>
        <dbReference type="ChEBI" id="CHEBI:30616"/>
    </ligand>
</feature>
<dbReference type="EC" id="2.7.4.22" evidence="11"/>
<evidence type="ECO:0000256" key="10">
    <source>
        <dbReference type="ARBA" id="ARBA00047767"/>
    </source>
</evidence>
<sequence>MYRRLVVKLSGQAIAGGDAFGFNRERLTHLANEVIALRATGVQVAVVVGGGNVFRGNRAEDWGIDRVEADNIGMLGTIINAVLLRGRLAALGADDARLMTAIPINNMAEPYIRLRALRHLDKGAIVLLASGNGQPFTTTDYPAVQRAVELGADALLVAKNGTDGVYDADPNKFPDARRFDHLSYQDVIDRGLGVMDQSAFILARDHRLPLHVFDIDRTGAASSISTGTPVGTLIN</sequence>
<evidence type="ECO:0000256" key="3">
    <source>
        <dbReference type="ARBA" id="ARBA00007614"/>
    </source>
</evidence>
<evidence type="ECO:0000256" key="8">
    <source>
        <dbReference type="ARBA" id="ARBA00022840"/>
    </source>
</evidence>
<dbReference type="EMBL" id="SJKD01000005">
    <property type="protein sequence ID" value="TCC47713.1"/>
    <property type="molecule type" value="Genomic_DNA"/>
</dbReference>
<evidence type="ECO:0000256" key="5">
    <source>
        <dbReference type="ARBA" id="ARBA00022679"/>
    </source>
</evidence>
<gene>
    <name evidence="11" type="primary">pyrH</name>
    <name evidence="13" type="ORF">E0H75_23470</name>
</gene>
<dbReference type="NCBIfam" id="TIGR02075">
    <property type="entry name" value="pyrH_bact"/>
    <property type="match status" value="1"/>
</dbReference>
<dbReference type="Proteomes" id="UP000293342">
    <property type="component" value="Unassembled WGS sequence"/>
</dbReference>
<dbReference type="InterPro" id="IPR015963">
    <property type="entry name" value="Uridylate_kinase_bac"/>
</dbReference>
<dbReference type="OrthoDB" id="9807458at2"/>
<dbReference type="InterPro" id="IPR036393">
    <property type="entry name" value="AceGlu_kinase-like_sf"/>
</dbReference>
<name>A0A4R0JKP0_9ACTN</name>
<comment type="caution">
    <text evidence="13">The sequence shown here is derived from an EMBL/GenBank/DDBJ whole genome shotgun (WGS) entry which is preliminary data.</text>
</comment>
<evidence type="ECO:0000256" key="4">
    <source>
        <dbReference type="ARBA" id="ARBA00022490"/>
    </source>
</evidence>
<proteinExistence type="inferred from homology"/>
<dbReference type="GO" id="GO:0005524">
    <property type="term" value="F:ATP binding"/>
    <property type="evidence" value="ECO:0007669"/>
    <property type="project" value="UniProtKB-KW"/>
</dbReference>
<feature type="binding site" evidence="11">
    <location>
        <begin position="8"/>
        <end position="11"/>
    </location>
    <ligand>
        <name>ATP</name>
        <dbReference type="ChEBI" id="CHEBI:30616"/>
    </ligand>
</feature>
<dbReference type="Gene3D" id="3.40.1160.10">
    <property type="entry name" value="Acetylglutamate kinase-like"/>
    <property type="match status" value="1"/>
</dbReference>
<keyword evidence="7 11" id="KW-0418">Kinase</keyword>
<comment type="pathway">
    <text evidence="2 11">Pyrimidine metabolism; CTP biosynthesis via de novo pathway; UDP from UMP (UMPK route): step 1/1.</text>
</comment>
<evidence type="ECO:0000256" key="2">
    <source>
        <dbReference type="ARBA" id="ARBA00004791"/>
    </source>
</evidence>
<evidence type="ECO:0000313" key="13">
    <source>
        <dbReference type="EMBL" id="TCC47713.1"/>
    </source>
</evidence>
<comment type="function">
    <text evidence="11">Catalyzes the reversible phosphorylation of UMP to UDP.</text>
</comment>
<dbReference type="InterPro" id="IPR011817">
    <property type="entry name" value="Uridylate_kinase"/>
</dbReference>
<comment type="catalytic activity">
    <reaction evidence="10 11">
        <text>UMP + ATP = UDP + ADP</text>
        <dbReference type="Rhea" id="RHEA:24400"/>
        <dbReference type="ChEBI" id="CHEBI:30616"/>
        <dbReference type="ChEBI" id="CHEBI:57865"/>
        <dbReference type="ChEBI" id="CHEBI:58223"/>
        <dbReference type="ChEBI" id="CHEBI:456216"/>
        <dbReference type="EC" id="2.7.4.22"/>
    </reaction>
</comment>
<keyword evidence="4 11" id="KW-0963">Cytoplasm</keyword>
<feature type="binding site" evidence="11">
    <location>
        <position position="160"/>
    </location>
    <ligand>
        <name>ATP</name>
        <dbReference type="ChEBI" id="CHEBI:30616"/>
    </ligand>
</feature>
<evidence type="ECO:0000256" key="9">
    <source>
        <dbReference type="ARBA" id="ARBA00022975"/>
    </source>
</evidence>
<dbReference type="GO" id="GO:0044210">
    <property type="term" value="P:'de novo' CTP biosynthetic process"/>
    <property type="evidence" value="ECO:0007669"/>
    <property type="project" value="UniProtKB-UniRule"/>
</dbReference>
<dbReference type="PANTHER" id="PTHR42833:SF4">
    <property type="entry name" value="URIDYLATE KINASE PUMPKIN, CHLOROPLASTIC"/>
    <property type="match status" value="1"/>
</dbReference>
<keyword evidence="14" id="KW-1185">Reference proteome</keyword>
<evidence type="ECO:0000256" key="11">
    <source>
        <dbReference type="HAMAP-Rule" id="MF_01220"/>
    </source>
</evidence>
<feature type="binding site" evidence="11">
    <location>
        <position position="50"/>
    </location>
    <ligand>
        <name>UMP</name>
        <dbReference type="ChEBI" id="CHEBI:57865"/>
    </ligand>
</feature>
<feature type="domain" description="Aspartate/glutamate/uridylate kinase" evidence="12">
    <location>
        <begin position="4"/>
        <end position="214"/>
    </location>
</feature>